<dbReference type="PANTHER" id="PTHR11054">
    <property type="entry name" value="6-PHOSPHOGLUCONOLACTONASE"/>
    <property type="match status" value="1"/>
</dbReference>
<dbReference type="EC" id="3.1.1.31" evidence="5 7"/>
<accession>A0A533QLA4</accession>
<evidence type="ECO:0000256" key="4">
    <source>
        <dbReference type="ARBA" id="ARBA00010662"/>
    </source>
</evidence>
<dbReference type="InterPro" id="IPR005900">
    <property type="entry name" value="6-phosphogluconolactonase_DevB"/>
</dbReference>
<dbReference type="Proteomes" id="UP000319783">
    <property type="component" value="Unassembled WGS sequence"/>
</dbReference>
<keyword evidence="7" id="KW-0378">Hydrolase</keyword>
<gene>
    <name evidence="7" type="primary">pgl</name>
    <name evidence="9" type="ORF">JETT_2410</name>
</gene>
<dbReference type="InterPro" id="IPR039104">
    <property type="entry name" value="6PGL"/>
</dbReference>
<evidence type="ECO:0000256" key="3">
    <source>
        <dbReference type="ARBA" id="ARBA00004961"/>
    </source>
</evidence>
<dbReference type="GO" id="GO:0005975">
    <property type="term" value="P:carbohydrate metabolic process"/>
    <property type="evidence" value="ECO:0007669"/>
    <property type="project" value="UniProtKB-UniRule"/>
</dbReference>
<proteinExistence type="inferred from homology"/>
<dbReference type="UniPathway" id="UPA00115">
    <property type="reaction ID" value="UER00409"/>
</dbReference>
<dbReference type="CDD" id="cd01400">
    <property type="entry name" value="6PGL"/>
    <property type="match status" value="1"/>
</dbReference>
<evidence type="ECO:0000256" key="1">
    <source>
        <dbReference type="ARBA" id="ARBA00000832"/>
    </source>
</evidence>
<dbReference type="InterPro" id="IPR037171">
    <property type="entry name" value="NagB/RpiA_transferase-like"/>
</dbReference>
<dbReference type="AlphaFoldDB" id="A0A533QLA4"/>
<dbReference type="EMBL" id="SULG01000052">
    <property type="protein sequence ID" value="TLD41350.1"/>
    <property type="molecule type" value="Genomic_DNA"/>
</dbReference>
<dbReference type="GO" id="GO:0017057">
    <property type="term" value="F:6-phosphogluconolactonase activity"/>
    <property type="evidence" value="ECO:0007669"/>
    <property type="project" value="UniProtKB-UniRule"/>
</dbReference>
<evidence type="ECO:0000256" key="5">
    <source>
        <dbReference type="ARBA" id="ARBA00013198"/>
    </source>
</evidence>
<sequence>MASNDYEIQIVANLEELSRRVAEEFIYRAREAIQMKGFFTGVLSGGSTPKSFYTSLASDQYLDQVSWSKIHVFWGDERCVPPTHPESNFRMASDSLLSKVPIPKENIHRMPAEQEDHDHAAQEYEHMLKTFFHLKTGEYPRFDLVLLGMGDDGHTASLFPGTAALKETTRLVVANYIEKLHTYRLTLTAPAINYASNILFLISGETKASILKEVVEGAYEPSRLPTQLIQPVEGRLIFLADRTAASKLTKENPRTLWLSLWL</sequence>
<protein>
    <recommendedName>
        <fullName evidence="6 7">6-phosphogluconolactonase</fullName>
        <shortName evidence="7">6PGL</shortName>
        <ecNumber evidence="5 7">3.1.1.31</ecNumber>
    </recommendedName>
</protein>
<dbReference type="NCBIfam" id="TIGR01198">
    <property type="entry name" value="pgl"/>
    <property type="match status" value="1"/>
</dbReference>
<comment type="catalytic activity">
    <reaction evidence="1 7">
        <text>6-phospho-D-glucono-1,5-lactone + H2O = 6-phospho-D-gluconate + H(+)</text>
        <dbReference type="Rhea" id="RHEA:12556"/>
        <dbReference type="ChEBI" id="CHEBI:15377"/>
        <dbReference type="ChEBI" id="CHEBI:15378"/>
        <dbReference type="ChEBI" id="CHEBI:57955"/>
        <dbReference type="ChEBI" id="CHEBI:58759"/>
        <dbReference type="EC" id="3.1.1.31"/>
    </reaction>
</comment>
<comment type="caution">
    <text evidence="9">The sequence shown here is derived from an EMBL/GenBank/DDBJ whole genome shotgun (WGS) entry which is preliminary data.</text>
</comment>
<evidence type="ECO:0000259" key="8">
    <source>
        <dbReference type="Pfam" id="PF01182"/>
    </source>
</evidence>
<comment type="pathway">
    <text evidence="3 7">Carbohydrate degradation; pentose phosphate pathway; D-ribulose 5-phosphate from D-glucose 6-phosphate (oxidative stage): step 2/3.</text>
</comment>
<evidence type="ECO:0000256" key="6">
    <source>
        <dbReference type="ARBA" id="ARBA00020337"/>
    </source>
</evidence>
<feature type="domain" description="Glucosamine/galactosamine-6-phosphate isomerase" evidence="8">
    <location>
        <begin position="14"/>
        <end position="237"/>
    </location>
</feature>
<evidence type="ECO:0000256" key="7">
    <source>
        <dbReference type="RuleBase" id="RU365095"/>
    </source>
</evidence>
<dbReference type="Pfam" id="PF01182">
    <property type="entry name" value="Glucosamine_iso"/>
    <property type="match status" value="1"/>
</dbReference>
<dbReference type="PANTHER" id="PTHR11054:SF0">
    <property type="entry name" value="6-PHOSPHOGLUCONOLACTONASE"/>
    <property type="match status" value="1"/>
</dbReference>
<dbReference type="GO" id="GO:0006098">
    <property type="term" value="P:pentose-phosphate shunt"/>
    <property type="evidence" value="ECO:0007669"/>
    <property type="project" value="UniProtKB-UniPathway"/>
</dbReference>
<dbReference type="SUPFAM" id="SSF100950">
    <property type="entry name" value="NagB/RpiA/CoA transferase-like"/>
    <property type="match status" value="1"/>
</dbReference>
<name>A0A533QLA4_9BACT</name>
<evidence type="ECO:0000313" key="10">
    <source>
        <dbReference type="Proteomes" id="UP000319783"/>
    </source>
</evidence>
<dbReference type="Gene3D" id="3.40.50.1360">
    <property type="match status" value="1"/>
</dbReference>
<reference evidence="9 10" key="1">
    <citation type="submission" date="2019-04" db="EMBL/GenBank/DDBJ databases">
        <title>Genome of a novel bacterium Candidatus Jettenia ecosi reconstructed from metagenome of an anammox bioreactor.</title>
        <authorList>
            <person name="Mardanov A.V."/>
            <person name="Beletsky A.V."/>
            <person name="Ravin N.V."/>
            <person name="Botchkova E.A."/>
            <person name="Litti Y.V."/>
            <person name="Nozhevnikova A.N."/>
        </authorList>
    </citation>
    <scope>NUCLEOTIDE SEQUENCE [LARGE SCALE GENOMIC DNA]</scope>
    <source>
        <strain evidence="9">J2</strain>
    </source>
</reference>
<organism evidence="9 10">
    <name type="scientific">Candidatus Jettenia ecosi</name>
    <dbReference type="NCBI Taxonomy" id="2494326"/>
    <lineage>
        <taxon>Bacteria</taxon>
        <taxon>Pseudomonadati</taxon>
        <taxon>Planctomycetota</taxon>
        <taxon>Candidatus Brocadiia</taxon>
        <taxon>Candidatus Brocadiales</taxon>
        <taxon>Candidatus Brocadiaceae</taxon>
        <taxon>Candidatus Jettenia</taxon>
    </lineage>
</organism>
<dbReference type="InterPro" id="IPR006148">
    <property type="entry name" value="Glc/Gal-6P_isomerase"/>
</dbReference>
<comment type="similarity">
    <text evidence="4 7">Belongs to the glucosamine/galactosamine-6-phosphate isomerase family. 6-phosphogluconolactonase subfamily.</text>
</comment>
<comment type="function">
    <text evidence="2 7">Hydrolysis of 6-phosphogluconolactone to 6-phosphogluconate.</text>
</comment>
<evidence type="ECO:0000256" key="2">
    <source>
        <dbReference type="ARBA" id="ARBA00002681"/>
    </source>
</evidence>
<evidence type="ECO:0000313" key="9">
    <source>
        <dbReference type="EMBL" id="TLD41350.1"/>
    </source>
</evidence>